<protein>
    <submittedName>
        <fullName evidence="1">Uncharacterized protein</fullName>
    </submittedName>
</protein>
<evidence type="ECO:0000313" key="2">
    <source>
        <dbReference type="Proteomes" id="UP000016933"/>
    </source>
</evidence>
<evidence type="ECO:0000313" key="1">
    <source>
        <dbReference type="EMBL" id="EME38224.1"/>
    </source>
</evidence>
<sequence>KIARTYNTRDSHVVTHRSTSLAVDCLYMGERTGSLIFSHLWSYVLDTVVSTH</sequence>
<proteinExistence type="predicted"/>
<reference evidence="2" key="1">
    <citation type="journal article" date="2012" name="PLoS Genet.">
        <title>The genomes of the fungal plant pathogens Cladosporium fulvum and Dothistroma septosporum reveal adaptation to different hosts and lifestyles but also signatures of common ancestry.</title>
        <authorList>
            <person name="de Wit P.J.G.M."/>
            <person name="van der Burgt A."/>
            <person name="Oekmen B."/>
            <person name="Stergiopoulos I."/>
            <person name="Abd-Elsalam K.A."/>
            <person name="Aerts A.L."/>
            <person name="Bahkali A.H."/>
            <person name="Beenen H.G."/>
            <person name="Chettri P."/>
            <person name="Cox M.P."/>
            <person name="Datema E."/>
            <person name="de Vries R.P."/>
            <person name="Dhillon B."/>
            <person name="Ganley A.R."/>
            <person name="Griffiths S.A."/>
            <person name="Guo Y."/>
            <person name="Hamelin R.C."/>
            <person name="Henrissat B."/>
            <person name="Kabir M.S."/>
            <person name="Jashni M.K."/>
            <person name="Kema G."/>
            <person name="Klaubauf S."/>
            <person name="Lapidus A."/>
            <person name="Levasseur A."/>
            <person name="Lindquist E."/>
            <person name="Mehrabi R."/>
            <person name="Ohm R.A."/>
            <person name="Owen T.J."/>
            <person name="Salamov A."/>
            <person name="Schwelm A."/>
            <person name="Schijlen E."/>
            <person name="Sun H."/>
            <person name="van den Burg H.A."/>
            <person name="van Ham R.C.H.J."/>
            <person name="Zhang S."/>
            <person name="Goodwin S.B."/>
            <person name="Grigoriev I.V."/>
            <person name="Collemare J."/>
            <person name="Bradshaw R.E."/>
        </authorList>
    </citation>
    <scope>NUCLEOTIDE SEQUENCE [LARGE SCALE GENOMIC DNA]</scope>
    <source>
        <strain evidence="2">NZE10 / CBS 128990</strain>
    </source>
</reference>
<name>N1PCT9_DOTSN</name>
<dbReference type="EMBL" id="KB446547">
    <property type="protein sequence ID" value="EME38224.1"/>
    <property type="molecule type" value="Genomic_DNA"/>
</dbReference>
<dbReference type="AlphaFoldDB" id="N1PCT9"/>
<feature type="non-terminal residue" evidence="1">
    <location>
        <position position="52"/>
    </location>
</feature>
<gene>
    <name evidence="1" type="ORF">DOTSEDRAFT_109788</name>
</gene>
<organism evidence="1 2">
    <name type="scientific">Dothistroma septosporum (strain NZE10 / CBS 128990)</name>
    <name type="common">Red band needle blight fungus</name>
    <name type="synonym">Mycosphaerella pini</name>
    <dbReference type="NCBI Taxonomy" id="675120"/>
    <lineage>
        <taxon>Eukaryota</taxon>
        <taxon>Fungi</taxon>
        <taxon>Dikarya</taxon>
        <taxon>Ascomycota</taxon>
        <taxon>Pezizomycotina</taxon>
        <taxon>Dothideomycetes</taxon>
        <taxon>Dothideomycetidae</taxon>
        <taxon>Mycosphaerellales</taxon>
        <taxon>Mycosphaerellaceae</taxon>
        <taxon>Dothistroma</taxon>
    </lineage>
</organism>
<reference evidence="1 2" key="2">
    <citation type="journal article" date="2012" name="PLoS Pathog.">
        <title>Diverse lifestyles and strategies of plant pathogenesis encoded in the genomes of eighteen Dothideomycetes fungi.</title>
        <authorList>
            <person name="Ohm R.A."/>
            <person name="Feau N."/>
            <person name="Henrissat B."/>
            <person name="Schoch C.L."/>
            <person name="Horwitz B.A."/>
            <person name="Barry K.W."/>
            <person name="Condon B.J."/>
            <person name="Copeland A.C."/>
            <person name="Dhillon B."/>
            <person name="Glaser F."/>
            <person name="Hesse C.N."/>
            <person name="Kosti I."/>
            <person name="LaButti K."/>
            <person name="Lindquist E.A."/>
            <person name="Lucas S."/>
            <person name="Salamov A.A."/>
            <person name="Bradshaw R.E."/>
            <person name="Ciuffetti L."/>
            <person name="Hamelin R.C."/>
            <person name="Kema G.H.J."/>
            <person name="Lawrence C."/>
            <person name="Scott J.A."/>
            <person name="Spatafora J.W."/>
            <person name="Turgeon B.G."/>
            <person name="de Wit P.J.G.M."/>
            <person name="Zhong S."/>
            <person name="Goodwin S.B."/>
            <person name="Grigoriev I.V."/>
        </authorList>
    </citation>
    <scope>NUCLEOTIDE SEQUENCE [LARGE SCALE GENOMIC DNA]</scope>
    <source>
        <strain evidence="2">NZE10 / CBS 128990</strain>
    </source>
</reference>
<keyword evidence="2" id="KW-1185">Reference proteome</keyword>
<accession>N1PCT9</accession>
<dbReference type="HOGENOM" id="CLU_188785_1_2_1"/>
<feature type="non-terminal residue" evidence="1">
    <location>
        <position position="1"/>
    </location>
</feature>
<dbReference type="OrthoDB" id="3763505at2759"/>
<dbReference type="Proteomes" id="UP000016933">
    <property type="component" value="Unassembled WGS sequence"/>
</dbReference>